<feature type="binding site" evidence="12">
    <location>
        <position position="466"/>
    </location>
    <ligand>
        <name>meso-2,6-diaminopimelate</name>
        <dbReference type="ChEBI" id="CHEBI:57791"/>
    </ligand>
</feature>
<comment type="caution">
    <text evidence="12">Lacks conserved residue(s) required for the propagation of feature annotation.</text>
</comment>
<evidence type="ECO:0000256" key="5">
    <source>
        <dbReference type="ARBA" id="ARBA00022618"/>
    </source>
</evidence>
<keyword evidence="11 12" id="KW-0961">Cell wall biogenesis/degradation</keyword>
<proteinExistence type="inferred from homology"/>
<evidence type="ECO:0000256" key="2">
    <source>
        <dbReference type="ARBA" id="ARBA00005898"/>
    </source>
</evidence>
<evidence type="ECO:0000259" key="17">
    <source>
        <dbReference type="Pfam" id="PF08245"/>
    </source>
</evidence>
<comment type="similarity">
    <text evidence="2 12">Belongs to the MurCDEF family. MurE subfamily.</text>
</comment>
<feature type="binding site" evidence="12">
    <location>
        <position position="385"/>
    </location>
    <ligand>
        <name>meso-2,6-diaminopimelate</name>
        <dbReference type="ChEBI" id="CHEBI:57791"/>
    </ligand>
</feature>
<comment type="caution">
    <text evidence="18">The sequence shown here is derived from an EMBL/GenBank/DDBJ whole genome shotgun (WGS) entry which is preliminary data.</text>
</comment>
<feature type="region of interest" description="Disordered" evidence="14">
    <location>
        <begin position="497"/>
        <end position="520"/>
    </location>
</feature>
<dbReference type="InterPro" id="IPR013221">
    <property type="entry name" value="Mur_ligase_cen"/>
</dbReference>
<comment type="cofactor">
    <cofactor evidence="12">
        <name>Mg(2+)</name>
        <dbReference type="ChEBI" id="CHEBI:18420"/>
    </cofactor>
</comment>
<dbReference type="NCBIfam" id="NF001124">
    <property type="entry name" value="PRK00139.1-2"/>
    <property type="match status" value="1"/>
</dbReference>
<dbReference type="SUPFAM" id="SSF53623">
    <property type="entry name" value="MurD-like peptide ligases, catalytic domain"/>
    <property type="match status" value="1"/>
</dbReference>
<keyword evidence="8 12" id="KW-0133">Cell shape</keyword>
<keyword evidence="7 12" id="KW-0067">ATP-binding</keyword>
<dbReference type="PROSITE" id="PS01011">
    <property type="entry name" value="FOLYLPOLYGLU_SYNT_1"/>
    <property type="match status" value="1"/>
</dbReference>
<evidence type="ECO:0000256" key="11">
    <source>
        <dbReference type="ARBA" id="ARBA00023316"/>
    </source>
</evidence>
<feature type="binding site" evidence="12">
    <location>
        <position position="462"/>
    </location>
    <ligand>
        <name>meso-2,6-diaminopimelate</name>
        <dbReference type="ChEBI" id="CHEBI:57791"/>
    </ligand>
</feature>
<dbReference type="EMBL" id="JBHSAP010000009">
    <property type="protein sequence ID" value="MFC4076536.1"/>
    <property type="molecule type" value="Genomic_DNA"/>
</dbReference>
<dbReference type="Gene3D" id="3.40.1190.10">
    <property type="entry name" value="Mur-like, catalytic domain"/>
    <property type="match status" value="1"/>
</dbReference>
<evidence type="ECO:0000256" key="14">
    <source>
        <dbReference type="SAM" id="MobiDB-lite"/>
    </source>
</evidence>
<comment type="subcellular location">
    <subcellularLocation>
        <location evidence="12 13">Cytoplasm</location>
    </subcellularLocation>
</comment>
<dbReference type="InterPro" id="IPR005761">
    <property type="entry name" value="UDP-N-AcMur-Glu-dNH2Pim_ligase"/>
</dbReference>
<feature type="short sequence motif" description="Meso-diaminopimelate recognition motif" evidence="12">
    <location>
        <begin position="409"/>
        <end position="412"/>
    </location>
</feature>
<keyword evidence="5 12" id="KW-0132">Cell division</keyword>
<evidence type="ECO:0000256" key="10">
    <source>
        <dbReference type="ARBA" id="ARBA00023306"/>
    </source>
</evidence>
<feature type="domain" description="Mur ligase C-terminal" evidence="16">
    <location>
        <begin position="336"/>
        <end position="464"/>
    </location>
</feature>
<organism evidence="18 19">
    <name type="scientific">Salinithrix halophila</name>
    <dbReference type="NCBI Taxonomy" id="1485204"/>
    <lineage>
        <taxon>Bacteria</taxon>
        <taxon>Bacillati</taxon>
        <taxon>Bacillota</taxon>
        <taxon>Bacilli</taxon>
        <taxon>Bacillales</taxon>
        <taxon>Thermoactinomycetaceae</taxon>
        <taxon>Salinithrix</taxon>
    </lineage>
</organism>
<name>A0ABV8JC98_9BACL</name>
<keyword evidence="3 12" id="KW-0963">Cytoplasm</keyword>
<dbReference type="Pfam" id="PF08245">
    <property type="entry name" value="Mur_ligase_M"/>
    <property type="match status" value="1"/>
</dbReference>
<reference evidence="19" key="1">
    <citation type="journal article" date="2019" name="Int. J. Syst. Evol. Microbiol.">
        <title>The Global Catalogue of Microorganisms (GCM) 10K type strain sequencing project: providing services to taxonomists for standard genome sequencing and annotation.</title>
        <authorList>
            <consortium name="The Broad Institute Genomics Platform"/>
            <consortium name="The Broad Institute Genome Sequencing Center for Infectious Disease"/>
            <person name="Wu L."/>
            <person name="Ma J."/>
        </authorList>
    </citation>
    <scope>NUCLEOTIDE SEQUENCE [LARGE SCALE GENOMIC DNA]</scope>
    <source>
        <strain evidence="19">IBRC-M 10813</strain>
    </source>
</reference>
<feature type="binding site" evidence="12">
    <location>
        <position position="149"/>
    </location>
    <ligand>
        <name>UDP-N-acetyl-alpha-D-muramoyl-L-alanyl-D-glutamate</name>
        <dbReference type="ChEBI" id="CHEBI:83900"/>
    </ligand>
</feature>
<dbReference type="PANTHER" id="PTHR23135">
    <property type="entry name" value="MUR LIGASE FAMILY MEMBER"/>
    <property type="match status" value="1"/>
</dbReference>
<dbReference type="SUPFAM" id="SSF53244">
    <property type="entry name" value="MurD-like peptide ligases, peptide-binding domain"/>
    <property type="match status" value="1"/>
</dbReference>
<keyword evidence="10 12" id="KW-0131">Cell cycle</keyword>
<evidence type="ECO:0000256" key="3">
    <source>
        <dbReference type="ARBA" id="ARBA00022490"/>
    </source>
</evidence>
<dbReference type="InterPro" id="IPR036565">
    <property type="entry name" value="Mur-like_cat_sf"/>
</dbReference>
<evidence type="ECO:0000259" key="15">
    <source>
        <dbReference type="Pfam" id="PF01225"/>
    </source>
</evidence>
<gene>
    <name evidence="12" type="primary">murE</name>
    <name evidence="18" type="ORF">ACFOUO_06890</name>
</gene>
<feature type="domain" description="Mur ligase N-terminal catalytic" evidence="15">
    <location>
        <begin position="22"/>
        <end position="94"/>
    </location>
</feature>
<feature type="domain" description="Mur ligase central" evidence="17">
    <location>
        <begin position="106"/>
        <end position="314"/>
    </location>
</feature>
<evidence type="ECO:0000259" key="16">
    <source>
        <dbReference type="Pfam" id="PF02875"/>
    </source>
</evidence>
<protein>
    <recommendedName>
        <fullName evidence="12">UDP-N-acetylmuramoyl-L-alanyl-D-glutamate--2,6-diaminopimelate ligase</fullName>
        <ecNumber evidence="12">6.3.2.13</ecNumber>
    </recommendedName>
    <alternativeName>
        <fullName evidence="12">Meso-A2pm-adding enzyme</fullName>
    </alternativeName>
    <alternativeName>
        <fullName evidence="12">Meso-diaminopimelate-adding enzyme</fullName>
    </alternativeName>
    <alternativeName>
        <fullName evidence="12">UDP-MurNAc-L-Ala-D-Glu:meso-diaminopimelate ligase</fullName>
    </alternativeName>
    <alternativeName>
        <fullName evidence="12">UDP-MurNAc-tripeptide synthetase</fullName>
    </alternativeName>
    <alternativeName>
        <fullName evidence="12">UDP-N-acetylmuramyl-tripeptide synthetase</fullName>
    </alternativeName>
</protein>
<evidence type="ECO:0000256" key="1">
    <source>
        <dbReference type="ARBA" id="ARBA00004752"/>
    </source>
</evidence>
<keyword evidence="12" id="KW-0460">Magnesium</keyword>
<feature type="binding site" evidence="12">
    <location>
        <position position="30"/>
    </location>
    <ligand>
        <name>UDP-N-acetyl-alpha-D-muramoyl-L-alanyl-D-glutamate</name>
        <dbReference type="ChEBI" id="CHEBI:83900"/>
    </ligand>
</feature>
<dbReference type="InterPro" id="IPR004101">
    <property type="entry name" value="Mur_ligase_C"/>
</dbReference>
<keyword evidence="19" id="KW-1185">Reference proteome</keyword>
<comment type="PTM">
    <text evidence="12">Carboxylation is probably crucial for Mg(2+) binding and, consequently, for the gamma-phosphate positioning of ATP.</text>
</comment>
<feature type="binding site" evidence="12">
    <location>
        <begin position="108"/>
        <end position="114"/>
    </location>
    <ligand>
        <name>ATP</name>
        <dbReference type="ChEBI" id="CHEBI:30616"/>
    </ligand>
</feature>
<dbReference type="NCBIfam" id="NF001126">
    <property type="entry name" value="PRK00139.1-4"/>
    <property type="match status" value="1"/>
</dbReference>
<evidence type="ECO:0000256" key="6">
    <source>
        <dbReference type="ARBA" id="ARBA00022741"/>
    </source>
</evidence>
<evidence type="ECO:0000256" key="8">
    <source>
        <dbReference type="ARBA" id="ARBA00022960"/>
    </source>
</evidence>
<feature type="compositionally biased region" description="Basic residues" evidence="14">
    <location>
        <begin position="511"/>
        <end position="520"/>
    </location>
</feature>
<dbReference type="InterPro" id="IPR036615">
    <property type="entry name" value="Mur_ligase_C_dom_sf"/>
</dbReference>
<dbReference type="Gene3D" id="3.40.1390.10">
    <property type="entry name" value="MurE/MurF, N-terminal domain"/>
    <property type="match status" value="1"/>
</dbReference>
<dbReference type="GO" id="GO:0008765">
    <property type="term" value="F:UDP-N-acetylmuramoylalanyl-D-glutamate-2,6-diaminopimelate ligase activity"/>
    <property type="evidence" value="ECO:0007669"/>
    <property type="project" value="UniProtKB-EC"/>
</dbReference>
<dbReference type="HAMAP" id="MF_00208">
    <property type="entry name" value="MurE"/>
    <property type="match status" value="1"/>
</dbReference>
<evidence type="ECO:0000256" key="4">
    <source>
        <dbReference type="ARBA" id="ARBA00022598"/>
    </source>
</evidence>
<dbReference type="InterPro" id="IPR018109">
    <property type="entry name" value="Folylpolyglutamate_synth_CS"/>
</dbReference>
<dbReference type="EC" id="6.3.2.13" evidence="12"/>
<dbReference type="RefSeq" id="WP_380703565.1">
    <property type="nucleotide sequence ID" value="NZ_JBHSAP010000009.1"/>
</dbReference>
<evidence type="ECO:0000256" key="12">
    <source>
        <dbReference type="HAMAP-Rule" id="MF_00208"/>
    </source>
</evidence>
<feature type="binding site" evidence="12">
    <location>
        <begin position="150"/>
        <end position="151"/>
    </location>
    <ligand>
        <name>UDP-N-acetyl-alpha-D-muramoyl-L-alanyl-D-glutamate</name>
        <dbReference type="ChEBI" id="CHEBI:83900"/>
    </ligand>
</feature>
<evidence type="ECO:0000313" key="18">
    <source>
        <dbReference type="EMBL" id="MFC4076536.1"/>
    </source>
</evidence>
<comment type="pathway">
    <text evidence="1 12 13">Cell wall biogenesis; peptidoglycan biosynthesis.</text>
</comment>
<evidence type="ECO:0000313" key="19">
    <source>
        <dbReference type="Proteomes" id="UP001595843"/>
    </source>
</evidence>
<dbReference type="Pfam" id="PF01225">
    <property type="entry name" value="Mur_ligase"/>
    <property type="match status" value="1"/>
</dbReference>
<keyword evidence="4 12" id="KW-0436">Ligase</keyword>
<dbReference type="InterPro" id="IPR035911">
    <property type="entry name" value="MurE/MurF_N"/>
</dbReference>
<dbReference type="InterPro" id="IPR000713">
    <property type="entry name" value="Mur_ligase_N"/>
</dbReference>
<dbReference type="Pfam" id="PF02875">
    <property type="entry name" value="Mur_ligase_C"/>
    <property type="match status" value="1"/>
</dbReference>
<dbReference type="PANTHER" id="PTHR23135:SF4">
    <property type="entry name" value="UDP-N-ACETYLMURAMOYL-L-ALANYL-D-GLUTAMATE--2,6-DIAMINOPIMELATE LIGASE MURE HOMOLOG, CHLOROPLASTIC"/>
    <property type="match status" value="1"/>
</dbReference>
<evidence type="ECO:0000256" key="9">
    <source>
        <dbReference type="ARBA" id="ARBA00022984"/>
    </source>
</evidence>
<comment type="catalytic activity">
    <reaction evidence="12">
        <text>UDP-N-acetyl-alpha-D-muramoyl-L-alanyl-D-glutamate + meso-2,6-diaminopimelate + ATP = UDP-N-acetyl-alpha-D-muramoyl-L-alanyl-gamma-D-glutamyl-meso-2,6-diaminopimelate + ADP + phosphate + H(+)</text>
        <dbReference type="Rhea" id="RHEA:23676"/>
        <dbReference type="ChEBI" id="CHEBI:15378"/>
        <dbReference type="ChEBI" id="CHEBI:30616"/>
        <dbReference type="ChEBI" id="CHEBI:43474"/>
        <dbReference type="ChEBI" id="CHEBI:57791"/>
        <dbReference type="ChEBI" id="CHEBI:83900"/>
        <dbReference type="ChEBI" id="CHEBI:83905"/>
        <dbReference type="ChEBI" id="CHEBI:456216"/>
        <dbReference type="EC" id="6.3.2.13"/>
    </reaction>
</comment>
<feature type="binding site" evidence="12">
    <location>
        <position position="185"/>
    </location>
    <ligand>
        <name>UDP-N-acetyl-alpha-D-muramoyl-L-alanyl-D-glutamate</name>
        <dbReference type="ChEBI" id="CHEBI:83900"/>
    </ligand>
</feature>
<keyword evidence="6 12" id="KW-0547">Nucleotide-binding</keyword>
<dbReference type="Proteomes" id="UP001595843">
    <property type="component" value="Unassembled WGS sequence"/>
</dbReference>
<comment type="function">
    <text evidence="12">Catalyzes the addition of meso-diaminopimelic acid to the nucleotide precursor UDP-N-acetylmuramoyl-L-alanyl-D-glutamate (UMAG) in the biosynthesis of bacterial cell-wall peptidoglycan.</text>
</comment>
<feature type="binding site" evidence="12">
    <location>
        <begin position="409"/>
        <end position="412"/>
    </location>
    <ligand>
        <name>meso-2,6-diaminopimelate</name>
        <dbReference type="ChEBI" id="CHEBI:57791"/>
    </ligand>
</feature>
<evidence type="ECO:0000256" key="7">
    <source>
        <dbReference type="ARBA" id="ARBA00022840"/>
    </source>
</evidence>
<accession>A0ABV8JC98</accession>
<dbReference type="Gene3D" id="3.90.190.20">
    <property type="entry name" value="Mur ligase, C-terminal domain"/>
    <property type="match status" value="1"/>
</dbReference>
<feature type="binding site" evidence="12">
    <location>
        <position position="177"/>
    </location>
    <ligand>
        <name>UDP-N-acetyl-alpha-D-muramoyl-L-alanyl-D-glutamate</name>
        <dbReference type="ChEBI" id="CHEBI:83900"/>
    </ligand>
</feature>
<dbReference type="NCBIfam" id="TIGR01085">
    <property type="entry name" value="murE"/>
    <property type="match status" value="1"/>
</dbReference>
<dbReference type="SUPFAM" id="SSF63418">
    <property type="entry name" value="MurE/MurF N-terminal domain"/>
    <property type="match status" value="1"/>
</dbReference>
<sequence length="520" mass="57985">MRLEKLCNSLVLGSVSGDRDTEIHGIQTASRQVQPGDLFIALRGFTVDGHRFIPEALENGAAALVVEEEITADVPVIRVPDTRRAMAVFSDVFYRRPTSDLKLIGITGTNGKTTTAHLIRHILQNQGQKTGLIGTINMQIGEDVFPVKNTTPEVIELQRSFRRMVDEGCSHAVIEASSHALDLGRTRGCRFRTAVFTNLTQDHLDYHETMENYRNAKALLFSQLGNGYADRSVDQPLAVLNADDPASDYFARVTPAQVLRYGIEQKADVKAENIRFHPGGTRFTLATYQGSVQVDMKMMGKFSVYNVLAAAAVALGEGVPLEDIRDSLERIRGVDGRLEQVDNGQPFTVLVDYAHTPDGLENVLTTIREVAQGTVFCVVGCGGDRDRTKRPLMAEIGARYSDHLVITSDNPRTEDPLRIIDDMLEGVKQVPRERVTTLPDRAEAIQFCVERARPGDMVLIAGKGHETYQEINGVRYDFDDREQAREAIKRIQALRTEESHAKNTESYYQHNQRKAHRRGI</sequence>
<feature type="modified residue" description="N6-carboxylysine" evidence="12">
    <location>
        <position position="217"/>
    </location>
</feature>
<evidence type="ECO:0000256" key="13">
    <source>
        <dbReference type="RuleBase" id="RU004135"/>
    </source>
</evidence>
<keyword evidence="9 12" id="KW-0573">Peptidoglycan synthesis</keyword>